<evidence type="ECO:0000256" key="1">
    <source>
        <dbReference type="SAM" id="Phobius"/>
    </source>
</evidence>
<evidence type="ECO:0000313" key="2">
    <source>
        <dbReference type="EMBL" id="KAK9045821.1"/>
    </source>
</evidence>
<reference evidence="2 3" key="1">
    <citation type="journal article" date="2024" name="G3 (Bethesda)">
        <title>Genome assembly of Hibiscus sabdariffa L. provides insights into metabolisms of medicinal natural products.</title>
        <authorList>
            <person name="Kim T."/>
        </authorList>
    </citation>
    <scope>NUCLEOTIDE SEQUENCE [LARGE SCALE GENOMIC DNA]</scope>
    <source>
        <strain evidence="2">TK-2024</strain>
        <tissue evidence="2">Old leaves</tissue>
    </source>
</reference>
<dbReference type="PANTHER" id="PTHR33474">
    <property type="entry name" value="TRANSMEMBRANE PROTEIN"/>
    <property type="match status" value="1"/>
</dbReference>
<keyword evidence="3" id="KW-1185">Reference proteome</keyword>
<dbReference type="EMBL" id="JBBPBN010000001">
    <property type="protein sequence ID" value="KAK9045821.1"/>
    <property type="molecule type" value="Genomic_DNA"/>
</dbReference>
<organism evidence="2 3">
    <name type="scientific">Hibiscus sabdariffa</name>
    <name type="common">roselle</name>
    <dbReference type="NCBI Taxonomy" id="183260"/>
    <lineage>
        <taxon>Eukaryota</taxon>
        <taxon>Viridiplantae</taxon>
        <taxon>Streptophyta</taxon>
        <taxon>Embryophyta</taxon>
        <taxon>Tracheophyta</taxon>
        <taxon>Spermatophyta</taxon>
        <taxon>Magnoliopsida</taxon>
        <taxon>eudicotyledons</taxon>
        <taxon>Gunneridae</taxon>
        <taxon>Pentapetalae</taxon>
        <taxon>rosids</taxon>
        <taxon>malvids</taxon>
        <taxon>Malvales</taxon>
        <taxon>Malvaceae</taxon>
        <taxon>Malvoideae</taxon>
        <taxon>Hibiscus</taxon>
    </lineage>
</organism>
<comment type="caution">
    <text evidence="2">The sequence shown here is derived from an EMBL/GenBank/DDBJ whole genome shotgun (WGS) entry which is preliminary data.</text>
</comment>
<proteinExistence type="predicted"/>
<keyword evidence="1" id="KW-0812">Transmembrane</keyword>
<keyword evidence="1" id="KW-0472">Membrane</keyword>
<keyword evidence="1" id="KW-1133">Transmembrane helix</keyword>
<accession>A0ABR2U7Y1</accession>
<sequence length="130" mass="14480">MDHSTVFRILVVVLGLSQIMSLNAVSVTRIKNLMNGSQVHQVPENTHLVTVGKSSGGEIIKGRMFVELNDYPGSGANNRHTPGPRLWVARKGEAIKFKRQRREESKPFKFFSCGGPHMMKDVTGKLAFFP</sequence>
<dbReference type="Proteomes" id="UP001396334">
    <property type="component" value="Unassembled WGS sequence"/>
</dbReference>
<evidence type="ECO:0000313" key="3">
    <source>
        <dbReference type="Proteomes" id="UP001396334"/>
    </source>
</evidence>
<gene>
    <name evidence="2" type="ORF">V6N11_051726</name>
</gene>
<dbReference type="PANTHER" id="PTHR33474:SF2">
    <property type="entry name" value="TRANSMEMBRANE PROTEIN"/>
    <property type="match status" value="1"/>
</dbReference>
<name>A0ABR2U7Y1_9ROSI</name>
<protein>
    <submittedName>
        <fullName evidence="2">Uncharacterized protein</fullName>
    </submittedName>
</protein>
<feature type="transmembrane region" description="Helical" evidence="1">
    <location>
        <begin position="6"/>
        <end position="25"/>
    </location>
</feature>